<dbReference type="InParanoid" id="A0A7G1G2Y3"/>
<dbReference type="KEGG" id="ocy:OSSY52_08690"/>
<dbReference type="AlphaFoldDB" id="A0A7G1G2Y3"/>
<evidence type="ECO:0000313" key="2">
    <source>
        <dbReference type="Proteomes" id="UP000516361"/>
    </source>
</evidence>
<dbReference type="RefSeq" id="WP_190615798.1">
    <property type="nucleotide sequence ID" value="NZ_AP018712.1"/>
</dbReference>
<name>A0A7G1G2Y3_9BACT</name>
<protein>
    <recommendedName>
        <fullName evidence="3">ABC transporter ATP-binding protein</fullName>
    </recommendedName>
</protein>
<keyword evidence="2" id="KW-1185">Reference proteome</keyword>
<evidence type="ECO:0000313" key="1">
    <source>
        <dbReference type="EMBL" id="BBE30728.1"/>
    </source>
</evidence>
<evidence type="ECO:0008006" key="3">
    <source>
        <dbReference type="Google" id="ProtNLM"/>
    </source>
</evidence>
<gene>
    <name evidence="1" type="ORF">OSSY52_08690</name>
</gene>
<proteinExistence type="predicted"/>
<reference evidence="1 2" key="1">
    <citation type="submission" date="2018-06" db="EMBL/GenBank/DDBJ databases">
        <title>Genome sequencing of Oceanotoga sp. sy52.</title>
        <authorList>
            <person name="Mori K."/>
        </authorList>
    </citation>
    <scope>NUCLEOTIDE SEQUENCE [LARGE SCALE GENOMIC DNA]</scope>
    <source>
        <strain evidence="2">sy52</strain>
    </source>
</reference>
<organism evidence="1 2">
    <name type="scientific">Tepiditoga spiralis</name>
    <dbReference type="NCBI Taxonomy" id="2108365"/>
    <lineage>
        <taxon>Bacteria</taxon>
        <taxon>Thermotogati</taxon>
        <taxon>Thermotogota</taxon>
        <taxon>Thermotogae</taxon>
        <taxon>Petrotogales</taxon>
        <taxon>Petrotogaceae</taxon>
        <taxon>Tepiditoga</taxon>
    </lineage>
</organism>
<accession>A0A7G1G2Y3</accession>
<sequence>MNLVELLLIRLKNRVKIQFVKTSKIFKLLEKRCFEGMSIIFVSHMKEIQKNFSDRFFYFENNILREEKENVELF</sequence>
<dbReference type="EMBL" id="AP018712">
    <property type="protein sequence ID" value="BBE30728.1"/>
    <property type="molecule type" value="Genomic_DNA"/>
</dbReference>
<dbReference type="Proteomes" id="UP000516361">
    <property type="component" value="Chromosome"/>
</dbReference>